<sequence>MLGRILLFVGGLVVVALFAALLAPLFLDWTNFRSNFEMQASRILGKKVTVNGEVEARILPFPSVTLHDVVVGPDENGETLVHIARFSMDAELAPFLSGEARIFSMHIDQPKIHVRLLENGQVNWLRGSRPSIPARQVVLENVEISNGSIAFIDDQTGRTREITGLDADLSAKSLAGPWSASGHAVLDGEASKFGLSTLAPDPATGDIPLHVRLFPDDRPFDVDLDGDLKSEEGRPSYVGKFAGEWRSEPATDKTVKPATGPKVRGEFELTNDRVRIPTYQLDLGDADNPYAVTGEATLDTGAKPEFLLTADGQQIDVNRIGNGGQQGKTGRNGGSSARERLMQLLSRAAEIPIPTVPGHATLRLPAIVAGDTVVRNLQLDVRPDGSGWQIDKAVAVLPGRTQLEASGKLALGARPSFQGNLLVASRQPSGLSTWLAGNVDPAIRQLASLGFSARVDLRPELQRLDDLELAIGDADLKGRMERQSPATGQPNLSFDLTGNALDLDALQAVYSLVAGENNADSFFAHQIAARLKVGNFKALGIEAHDVDTVFSLGGDGLNIDRLQVGDLAGARISGNGQVTGSLFDYRGRGDLSLHAADPSAFFAMLKDHLPAHPALTRLAENASWFVHADLDAGLNFEGGKAGSLTVNLGGTVNGSRVTGRYRADDLLALTSDTLSNLDLTLQNPDSTVLLGQLGLRPLPLPGDGSGRLTLKANAAGSDITDGSLDFYTDGGTRFDVKGAVSLASDSFLAGTGDVTLESPDLDPYLVMNGIALPPSLDGLPVKGHAKLALKDNALSIDDLLVTADGNSVSGKLGVALGGLLPTVTGSLKASDVDLEWLVRNAFGTLRDPKSGTFSKAAFGQPSFAGTAVTVQFTSDRFTPGLLGAIGNASGTLTAKDGSLAIEDLSGDWLGGKMKGRVSLTNVQSNGFLQSKIDLTNGALADALPLRDGRPPASGRFDLTLIGESSGTSVNDLIYGINGSGKLSFKDLAVNRFNLGLLPKLLQQTDARGGTISAETVEPDVERMLASGDTWLGNVTVPFNLTDGVFRMQDVAAKTKGAGIRADGQLALRGAKLDAAVDVSLDPGDDALQGADPSFRLSLAGPVTDPKPTLDVSSLSNYLSLRAYERERRRVETLQSNLLEKQRLRREVALYKFNDAARAKAAEMQKAQDEEEKRLRAIAEQRNQQMRDAEKARQIDIAPLLDLERPSGMRRFQNRPNGSATPPALQFDGLPGLN</sequence>
<dbReference type="Proteomes" id="UP000759443">
    <property type="component" value="Unassembled WGS sequence"/>
</dbReference>
<comment type="caution">
    <text evidence="4">The sequence shown here is derived from an EMBL/GenBank/DDBJ whole genome shotgun (WGS) entry which is preliminary data.</text>
</comment>
<dbReference type="PANTHER" id="PTHR30441:SF4">
    <property type="entry name" value="PROTEIN ASMA"/>
    <property type="match status" value="1"/>
</dbReference>
<feature type="domain" description="AsmA" evidence="3">
    <location>
        <begin position="7"/>
        <end position="188"/>
    </location>
</feature>
<proteinExistence type="predicted"/>
<protein>
    <submittedName>
        <fullName evidence="4">Uncharacterized protein involved in outer membrane biogenesis</fullName>
    </submittedName>
</protein>
<evidence type="ECO:0000256" key="1">
    <source>
        <dbReference type="SAM" id="Coils"/>
    </source>
</evidence>
<reference evidence="4 5" key="1">
    <citation type="submission" date="2021-03" db="EMBL/GenBank/DDBJ databases">
        <title>Genomic Encyclopedia of Type Strains, Phase IV (KMG-IV): sequencing the most valuable type-strain genomes for metagenomic binning, comparative biology and taxonomic classification.</title>
        <authorList>
            <person name="Goeker M."/>
        </authorList>
    </citation>
    <scope>NUCLEOTIDE SEQUENCE [LARGE SCALE GENOMIC DNA]</scope>
    <source>
        <strain evidence="4 5">DSM 21600</strain>
    </source>
</reference>
<dbReference type="InterPro" id="IPR052894">
    <property type="entry name" value="AsmA-related"/>
</dbReference>
<dbReference type="PANTHER" id="PTHR30441">
    <property type="entry name" value="DUF748 DOMAIN-CONTAINING PROTEIN"/>
    <property type="match status" value="1"/>
</dbReference>
<evidence type="ECO:0000313" key="5">
    <source>
        <dbReference type="Proteomes" id="UP000759443"/>
    </source>
</evidence>
<gene>
    <name evidence="4" type="ORF">J2Z17_004982</name>
</gene>
<name>A0ABS4E6H1_9HYPH</name>
<accession>A0ABS4E6H1</accession>
<dbReference type="RefSeq" id="WP_209949412.1">
    <property type="nucleotide sequence ID" value="NZ_JAGGJU010000019.1"/>
</dbReference>
<feature type="coiled-coil region" evidence="1">
    <location>
        <begin position="1120"/>
        <end position="1183"/>
    </location>
</feature>
<dbReference type="EMBL" id="JAGGJU010000019">
    <property type="protein sequence ID" value="MBP1853521.1"/>
    <property type="molecule type" value="Genomic_DNA"/>
</dbReference>
<keyword evidence="1" id="KW-0175">Coiled coil</keyword>
<evidence type="ECO:0000259" key="3">
    <source>
        <dbReference type="Pfam" id="PF05170"/>
    </source>
</evidence>
<evidence type="ECO:0000313" key="4">
    <source>
        <dbReference type="EMBL" id="MBP1853521.1"/>
    </source>
</evidence>
<organism evidence="4 5">
    <name type="scientific">Rhizobium halophytocola</name>
    <dbReference type="NCBI Taxonomy" id="735519"/>
    <lineage>
        <taxon>Bacteria</taxon>
        <taxon>Pseudomonadati</taxon>
        <taxon>Pseudomonadota</taxon>
        <taxon>Alphaproteobacteria</taxon>
        <taxon>Hyphomicrobiales</taxon>
        <taxon>Rhizobiaceae</taxon>
        <taxon>Rhizobium/Agrobacterium group</taxon>
        <taxon>Rhizobium</taxon>
    </lineage>
</organism>
<dbReference type="InterPro" id="IPR017023">
    <property type="entry name" value="UCP034039"/>
</dbReference>
<evidence type="ECO:0000256" key="2">
    <source>
        <dbReference type="SAM" id="MobiDB-lite"/>
    </source>
</evidence>
<dbReference type="PIRSF" id="PIRSF034039">
    <property type="entry name" value="UCP034039"/>
    <property type="match status" value="1"/>
</dbReference>
<keyword evidence="5" id="KW-1185">Reference proteome</keyword>
<dbReference type="Pfam" id="PF05170">
    <property type="entry name" value="AsmA"/>
    <property type="match status" value="1"/>
</dbReference>
<dbReference type="CDD" id="cd22249">
    <property type="entry name" value="UDM1_RNF168_RNF169-like"/>
    <property type="match status" value="1"/>
</dbReference>
<dbReference type="InterPro" id="IPR007844">
    <property type="entry name" value="AsmA"/>
</dbReference>
<feature type="region of interest" description="Disordered" evidence="2">
    <location>
        <begin position="1205"/>
        <end position="1233"/>
    </location>
</feature>